<dbReference type="EMBL" id="CP071446">
    <property type="protein sequence ID" value="QTA37601.1"/>
    <property type="molecule type" value="Genomic_DNA"/>
</dbReference>
<dbReference type="Proteomes" id="UP000671862">
    <property type="component" value="Chromosome"/>
</dbReference>
<name>A0ABX7S525_9BACT</name>
<evidence type="ECO:0000313" key="2">
    <source>
        <dbReference type="Proteomes" id="UP000671862"/>
    </source>
</evidence>
<accession>A0ABX7S525</accession>
<protein>
    <submittedName>
        <fullName evidence="1">Uncharacterized protein</fullName>
    </submittedName>
</protein>
<reference evidence="1 2" key="1">
    <citation type="submission" date="2021-03" db="EMBL/GenBank/DDBJ databases">
        <title>Thermosipho ferrireducens sp.nov., an anaerobic thermophilic iron-reducing bacterium isolated from a deep-sea hydrothermal sulfide deposits.</title>
        <authorList>
            <person name="Zeng X."/>
            <person name="Chen Y."/>
            <person name="Shao Z."/>
        </authorList>
    </citation>
    <scope>NUCLEOTIDE SEQUENCE [LARGE SCALE GENOMIC DNA]</scope>
    <source>
        <strain evidence="1 2">JL129W03</strain>
    </source>
</reference>
<proteinExistence type="predicted"/>
<evidence type="ECO:0000313" key="1">
    <source>
        <dbReference type="EMBL" id="QTA37601.1"/>
    </source>
</evidence>
<gene>
    <name evidence="1" type="ORF">JYK00_07670</name>
</gene>
<dbReference type="RefSeq" id="WP_207566325.1">
    <property type="nucleotide sequence ID" value="NZ_CP071446.1"/>
</dbReference>
<keyword evidence="2" id="KW-1185">Reference proteome</keyword>
<sequence length="254" mass="29837">MTILFDASFSFQEIIDFLVPIIIKVDGGYKVDFFGKTSLLLANKQITKQSMTTFKGKNFRVIEINGESESAVKLPNLTSKLWELFLIRNTVANEFMKSKMIFPPEMLRIENSFSDEGIIIEINTDYIIQNGQLLYFKGMEKILDVLIYFSLYKLCQQYSYELSLTQSIIYHVYPTCEFDKFQKFFSELKSKSLKIDAYLTENVERIKQSVEKFEYIFELFPIEALRLLSINFEHLETIKKQLEYFSEFIKSIVG</sequence>
<organism evidence="1 2">
    <name type="scientific">Thermosipho ferrireducens</name>
    <dbReference type="NCBI Taxonomy" id="2571116"/>
    <lineage>
        <taxon>Bacteria</taxon>
        <taxon>Thermotogati</taxon>
        <taxon>Thermotogota</taxon>
        <taxon>Thermotogae</taxon>
        <taxon>Thermotogales</taxon>
        <taxon>Fervidobacteriaceae</taxon>
        <taxon>Thermosipho</taxon>
    </lineage>
</organism>